<proteinExistence type="predicted"/>
<keyword evidence="3" id="KW-1185">Reference proteome</keyword>
<feature type="region of interest" description="Disordered" evidence="1">
    <location>
        <begin position="244"/>
        <end position="316"/>
    </location>
</feature>
<protein>
    <submittedName>
        <fullName evidence="2">Uncharacterized protein</fullName>
    </submittedName>
</protein>
<dbReference type="EMBL" id="OZ034822">
    <property type="protein sequence ID" value="CAL1411786.1"/>
    <property type="molecule type" value="Genomic_DNA"/>
</dbReference>
<feature type="region of interest" description="Disordered" evidence="1">
    <location>
        <begin position="201"/>
        <end position="220"/>
    </location>
</feature>
<gene>
    <name evidence="2" type="ORF">LTRI10_LOCUS51122</name>
</gene>
<feature type="compositionally biased region" description="Polar residues" evidence="1">
    <location>
        <begin position="305"/>
        <end position="316"/>
    </location>
</feature>
<sequence>MAVEKVQTAPIMTPIPIKGWKFKKRRKKKQRRKLLEDKTPSEKKKGLKKRGASADRREETEAKLEARADGESRRSRAEADAGGVIAAMARQEGASPAEALVTTARRCLDTAELQLARGTRRWESVSFATSGGGDPRRRAEESGSPDRLLGCTLESEETGKKVAAAADEEETPATRWASHRVEPPVNEVKKEVGSGELLLESLEKENERDGSGLSRATPKVEERGILDCPLANPRSTRIRLQQFGSLEEAGMGGRVPSPGKEKKEKEIGAGKLLLASLGKESPEKEVPTSETKREVGGGGILRANPKSTSIHTAQLG</sequence>
<evidence type="ECO:0000313" key="2">
    <source>
        <dbReference type="EMBL" id="CAL1411786.1"/>
    </source>
</evidence>
<feature type="compositionally biased region" description="Basic and acidic residues" evidence="1">
    <location>
        <begin position="201"/>
        <end position="210"/>
    </location>
</feature>
<name>A0AAV2GLW9_9ROSI</name>
<feature type="compositionally biased region" description="Basic residues" evidence="1">
    <location>
        <begin position="20"/>
        <end position="32"/>
    </location>
</feature>
<reference evidence="2 3" key="1">
    <citation type="submission" date="2024-04" db="EMBL/GenBank/DDBJ databases">
        <authorList>
            <person name="Fracassetti M."/>
        </authorList>
    </citation>
    <scope>NUCLEOTIDE SEQUENCE [LARGE SCALE GENOMIC DNA]</scope>
</reference>
<organism evidence="2 3">
    <name type="scientific">Linum trigynum</name>
    <dbReference type="NCBI Taxonomy" id="586398"/>
    <lineage>
        <taxon>Eukaryota</taxon>
        <taxon>Viridiplantae</taxon>
        <taxon>Streptophyta</taxon>
        <taxon>Embryophyta</taxon>
        <taxon>Tracheophyta</taxon>
        <taxon>Spermatophyta</taxon>
        <taxon>Magnoliopsida</taxon>
        <taxon>eudicotyledons</taxon>
        <taxon>Gunneridae</taxon>
        <taxon>Pentapetalae</taxon>
        <taxon>rosids</taxon>
        <taxon>fabids</taxon>
        <taxon>Malpighiales</taxon>
        <taxon>Linaceae</taxon>
        <taxon>Linum</taxon>
    </lineage>
</organism>
<feature type="region of interest" description="Disordered" evidence="1">
    <location>
        <begin position="123"/>
        <end position="192"/>
    </location>
</feature>
<evidence type="ECO:0000313" key="3">
    <source>
        <dbReference type="Proteomes" id="UP001497516"/>
    </source>
</evidence>
<evidence type="ECO:0000256" key="1">
    <source>
        <dbReference type="SAM" id="MobiDB-lite"/>
    </source>
</evidence>
<accession>A0AAV2GLW9</accession>
<feature type="compositionally biased region" description="Basic and acidic residues" evidence="1">
    <location>
        <begin position="259"/>
        <end position="268"/>
    </location>
</feature>
<feature type="compositionally biased region" description="Basic and acidic residues" evidence="1">
    <location>
        <begin position="280"/>
        <end position="295"/>
    </location>
</feature>
<dbReference type="AlphaFoldDB" id="A0AAV2GLW9"/>
<feature type="compositionally biased region" description="Low complexity" evidence="1">
    <location>
        <begin position="269"/>
        <end position="279"/>
    </location>
</feature>
<feature type="region of interest" description="Disordered" evidence="1">
    <location>
        <begin position="1"/>
        <end position="80"/>
    </location>
</feature>
<dbReference type="Proteomes" id="UP001497516">
    <property type="component" value="Chromosome 9"/>
</dbReference>
<feature type="compositionally biased region" description="Basic and acidic residues" evidence="1">
    <location>
        <begin position="52"/>
        <end position="79"/>
    </location>
</feature>
<feature type="compositionally biased region" description="Basic and acidic residues" evidence="1">
    <location>
        <begin position="33"/>
        <end position="44"/>
    </location>
</feature>
<feature type="compositionally biased region" description="Basic and acidic residues" evidence="1">
    <location>
        <begin position="179"/>
        <end position="192"/>
    </location>
</feature>